<organism evidence="3 4">
    <name type="scientific">Candidatus Woesebacteria bacterium GW2011_GWA1_39_21b</name>
    <dbReference type="NCBI Taxonomy" id="1618551"/>
    <lineage>
        <taxon>Bacteria</taxon>
        <taxon>Candidatus Woeseibacteriota</taxon>
    </lineage>
</organism>
<dbReference type="Proteomes" id="UP000034690">
    <property type="component" value="Unassembled WGS sequence"/>
</dbReference>
<name>A0A0G0NAG3_9BACT</name>
<comment type="caution">
    <text evidence="3">The sequence shown here is derived from an EMBL/GenBank/DDBJ whole genome shotgun (WGS) entry which is preliminary data.</text>
</comment>
<dbReference type="EMBL" id="LBWQ01000024">
    <property type="protein sequence ID" value="KKR13124.1"/>
    <property type="molecule type" value="Genomic_DNA"/>
</dbReference>
<proteinExistence type="predicted"/>
<feature type="domain" description="CAAX prenyl protease 2/Lysostaphin resistance protein A-like" evidence="2">
    <location>
        <begin position="109"/>
        <end position="209"/>
    </location>
</feature>
<feature type="transmembrane region" description="Helical" evidence="1">
    <location>
        <begin position="7"/>
        <end position="26"/>
    </location>
</feature>
<keyword evidence="1" id="KW-1133">Transmembrane helix</keyword>
<evidence type="ECO:0000313" key="3">
    <source>
        <dbReference type="EMBL" id="KKR13124.1"/>
    </source>
</evidence>
<feature type="transmembrane region" description="Helical" evidence="1">
    <location>
        <begin position="144"/>
        <end position="166"/>
    </location>
</feature>
<dbReference type="GO" id="GO:0080120">
    <property type="term" value="P:CAAX-box protein maturation"/>
    <property type="evidence" value="ECO:0007669"/>
    <property type="project" value="UniProtKB-ARBA"/>
</dbReference>
<feature type="transmembrane region" description="Helical" evidence="1">
    <location>
        <begin position="74"/>
        <end position="98"/>
    </location>
</feature>
<keyword evidence="1" id="KW-0812">Transmembrane</keyword>
<feature type="transmembrane region" description="Helical" evidence="1">
    <location>
        <begin position="110"/>
        <end position="132"/>
    </location>
</feature>
<reference evidence="3 4" key="1">
    <citation type="journal article" date="2015" name="Nature">
        <title>rRNA introns, odd ribosomes, and small enigmatic genomes across a large radiation of phyla.</title>
        <authorList>
            <person name="Brown C.T."/>
            <person name="Hug L.A."/>
            <person name="Thomas B.C."/>
            <person name="Sharon I."/>
            <person name="Castelle C.J."/>
            <person name="Singh A."/>
            <person name="Wilkins M.J."/>
            <person name="Williams K.H."/>
            <person name="Banfield J.F."/>
        </authorList>
    </citation>
    <scope>NUCLEOTIDE SEQUENCE [LARGE SCALE GENOMIC DNA]</scope>
</reference>
<dbReference type="GO" id="GO:0004175">
    <property type="term" value="F:endopeptidase activity"/>
    <property type="evidence" value="ECO:0007669"/>
    <property type="project" value="UniProtKB-ARBA"/>
</dbReference>
<dbReference type="AlphaFoldDB" id="A0A0G0NAG3"/>
<sequence>MPKKEVVIKNVTILAAYLLVIWGFYRFLFKLPEEVEELFIKPLLWLGPVIYLVIKEKGGISSLGVSSKNLFPAIYISLALGAVFAIEGVFINLVKYGGVDFSANLGDKPFFLAIGLSLVTAVTEEITFRGYLFNRVWSVMGGEWRANFLTSFVWALVHIPVAIFWWDLNLQGTLILLLLTTIFGIGSAFVFARTKNVASSILLHFLWEWPIVLFR</sequence>
<dbReference type="InterPro" id="IPR003675">
    <property type="entry name" value="Rce1/LyrA-like_dom"/>
</dbReference>
<feature type="transmembrane region" description="Helical" evidence="1">
    <location>
        <begin position="172"/>
        <end position="192"/>
    </location>
</feature>
<protein>
    <recommendedName>
        <fullName evidence="2">CAAX prenyl protease 2/Lysostaphin resistance protein A-like domain-containing protein</fullName>
    </recommendedName>
</protein>
<gene>
    <name evidence="3" type="ORF">UT40_C0024G0017</name>
</gene>
<evidence type="ECO:0000256" key="1">
    <source>
        <dbReference type="SAM" id="Phobius"/>
    </source>
</evidence>
<evidence type="ECO:0000313" key="4">
    <source>
        <dbReference type="Proteomes" id="UP000034690"/>
    </source>
</evidence>
<dbReference type="Pfam" id="PF02517">
    <property type="entry name" value="Rce1-like"/>
    <property type="match status" value="1"/>
</dbReference>
<accession>A0A0G0NAG3</accession>
<evidence type="ECO:0000259" key="2">
    <source>
        <dbReference type="Pfam" id="PF02517"/>
    </source>
</evidence>
<keyword evidence="1" id="KW-0472">Membrane</keyword>